<name>A0A3Q9IPU3_9BACT</name>
<dbReference type="OrthoDB" id="1097920at2"/>
<gene>
    <name evidence="1" type="ORF">D8S85_15735</name>
</gene>
<protein>
    <submittedName>
        <fullName evidence="1">DUF4595 domain-containing protein</fullName>
    </submittedName>
</protein>
<organism evidence="1 2">
    <name type="scientific">Butyricimonas faecalis</name>
    <dbReference type="NCBI Taxonomy" id="2093856"/>
    <lineage>
        <taxon>Bacteria</taxon>
        <taxon>Pseudomonadati</taxon>
        <taxon>Bacteroidota</taxon>
        <taxon>Bacteroidia</taxon>
        <taxon>Bacteroidales</taxon>
        <taxon>Odoribacteraceae</taxon>
        <taxon>Butyricimonas</taxon>
    </lineage>
</organism>
<dbReference type="Proteomes" id="UP000270673">
    <property type="component" value="Chromosome"/>
</dbReference>
<reference evidence="1 2" key="1">
    <citation type="submission" date="2018-10" db="EMBL/GenBank/DDBJ databases">
        <title>Butyricimonas faecalis sp. nov., isolated from human faeces and emended description of the genus Butyricimonas.</title>
        <authorList>
            <person name="Le Roy T."/>
            <person name="Van der Smissen P."/>
            <person name="Paquot A."/>
            <person name="Delzenne N."/>
            <person name="Muccioli G."/>
            <person name="Collet J.-F."/>
            <person name="Cani P.D."/>
        </authorList>
    </citation>
    <scope>NUCLEOTIDE SEQUENCE [LARGE SCALE GENOMIC DNA]</scope>
    <source>
        <strain evidence="1 2">H184</strain>
    </source>
</reference>
<sequence>MVFQPIVSIIPLVIINSIREKIKILNEQCLKRFCLNKIIMYNLKEEIMKRMFVYLWVMICSLGFTACSDDDGNGDTEKGYKVSKITAHFHEDEDEDEIRTYSYDSQGRMIKCVYDENQIVTYTYKSNQIVVNGLEDGEEIWKLNDNGYIVQGESEDEEIAYTYDNLDQLQKMEYTDGDIHIFTWRDGNIVKVVEAFGEVYESTSEFTYSSVENKVDFDFSSYLGDYHFYDELYNGSYFGKPNKNLVLTCQTKEGNETSNYRYEYSFNENGCVEKILQYEDDVLTVTHIVEYL</sequence>
<proteinExistence type="predicted"/>
<dbReference type="EMBL" id="CP032819">
    <property type="protein sequence ID" value="AZS30853.1"/>
    <property type="molecule type" value="Genomic_DNA"/>
</dbReference>
<accession>A0A3Q9IPU3</accession>
<dbReference type="KEGG" id="buy:D8S85_15735"/>
<dbReference type="AlphaFoldDB" id="A0A3Q9IPU3"/>
<keyword evidence="2" id="KW-1185">Reference proteome</keyword>
<evidence type="ECO:0000313" key="1">
    <source>
        <dbReference type="EMBL" id="AZS30853.1"/>
    </source>
</evidence>
<dbReference type="InterPro" id="IPR011047">
    <property type="entry name" value="Quinoprotein_ADH-like_sf"/>
</dbReference>
<evidence type="ECO:0000313" key="2">
    <source>
        <dbReference type="Proteomes" id="UP000270673"/>
    </source>
</evidence>
<dbReference type="SUPFAM" id="SSF50998">
    <property type="entry name" value="Quinoprotein alcohol dehydrogenase-like"/>
    <property type="match status" value="1"/>
</dbReference>
<dbReference type="Gene3D" id="2.180.10.10">
    <property type="entry name" value="RHS repeat-associated core"/>
    <property type="match status" value="1"/>
</dbReference>
<dbReference type="CDD" id="cd12871">
    <property type="entry name" value="Bacuni_01323_like"/>
    <property type="match status" value="1"/>
</dbReference>